<evidence type="ECO:0000313" key="4">
    <source>
        <dbReference type="Proteomes" id="UP000799770"/>
    </source>
</evidence>
<gene>
    <name evidence="3" type="ORF">BDV96DRAFT_642172</name>
</gene>
<dbReference type="PANTHER" id="PTHR47534:SF3">
    <property type="entry name" value="ALCOHOL DEHYDROGENASE-LIKE C-TERMINAL DOMAIN-CONTAINING PROTEIN"/>
    <property type="match status" value="1"/>
</dbReference>
<evidence type="ECO:0008006" key="5">
    <source>
        <dbReference type="Google" id="ProtNLM"/>
    </source>
</evidence>
<dbReference type="OrthoDB" id="2898509at2759"/>
<evidence type="ECO:0000256" key="1">
    <source>
        <dbReference type="ARBA" id="ARBA00023002"/>
    </source>
</evidence>
<protein>
    <recommendedName>
        <fullName evidence="5">NAD(P)-binding protein</fullName>
    </recommendedName>
</protein>
<organism evidence="3 4">
    <name type="scientific">Lophiotrema nucula</name>
    <dbReference type="NCBI Taxonomy" id="690887"/>
    <lineage>
        <taxon>Eukaryota</taxon>
        <taxon>Fungi</taxon>
        <taxon>Dikarya</taxon>
        <taxon>Ascomycota</taxon>
        <taxon>Pezizomycotina</taxon>
        <taxon>Dothideomycetes</taxon>
        <taxon>Pleosporomycetidae</taxon>
        <taxon>Pleosporales</taxon>
        <taxon>Lophiotremataceae</taxon>
        <taxon>Lophiotrema</taxon>
    </lineage>
</organism>
<sequence>MVGLSEIRKSNADYAAQDHSGLVCVFAGATAGIGAATSREMVGLVRSSTFYILGRDPHRNQDKLDELKEIGPTNKIVFVEAQISLISGVDKACALIREAAEKVDMICVSPGGMPFQGAVYTEEGLESCFTVSYYSRLRLISNLLPLLNKSSKPRVVSILNGTKEKQMIEEDLGLEKHWGITAVVNHTTVCTSLAFDYLAANDSQKHITFIHDTPGFVSTDTMRTSWRSKKDGLAWWAFISVMQIVSGWIIKYFGMAAKESGERHAYELTSDNFAPGSWRVSRLNDIVPDNKVLLEYRESGWGEKIWEFTLGVWEKALAKGVES</sequence>
<dbReference type="AlphaFoldDB" id="A0A6A5ZQ25"/>
<keyword evidence="2" id="KW-0472">Membrane</keyword>
<dbReference type="Proteomes" id="UP000799770">
    <property type="component" value="Unassembled WGS sequence"/>
</dbReference>
<proteinExistence type="predicted"/>
<dbReference type="InterPro" id="IPR052228">
    <property type="entry name" value="Sec_Metab_Biosynth_Oxidored"/>
</dbReference>
<accession>A0A6A5ZQ25</accession>
<dbReference type="InterPro" id="IPR002347">
    <property type="entry name" value="SDR_fam"/>
</dbReference>
<feature type="transmembrane region" description="Helical" evidence="2">
    <location>
        <begin position="233"/>
        <end position="253"/>
    </location>
</feature>
<evidence type="ECO:0000256" key="2">
    <source>
        <dbReference type="SAM" id="Phobius"/>
    </source>
</evidence>
<dbReference type="EMBL" id="ML977314">
    <property type="protein sequence ID" value="KAF2120338.1"/>
    <property type="molecule type" value="Genomic_DNA"/>
</dbReference>
<name>A0A6A5ZQ25_9PLEO</name>
<dbReference type="PANTHER" id="PTHR47534">
    <property type="entry name" value="YALI0E05731P"/>
    <property type="match status" value="1"/>
</dbReference>
<dbReference type="GO" id="GO:0016491">
    <property type="term" value="F:oxidoreductase activity"/>
    <property type="evidence" value="ECO:0007669"/>
    <property type="project" value="UniProtKB-KW"/>
</dbReference>
<reference evidence="3" key="1">
    <citation type="journal article" date="2020" name="Stud. Mycol.">
        <title>101 Dothideomycetes genomes: a test case for predicting lifestyles and emergence of pathogens.</title>
        <authorList>
            <person name="Haridas S."/>
            <person name="Albert R."/>
            <person name="Binder M."/>
            <person name="Bloem J."/>
            <person name="Labutti K."/>
            <person name="Salamov A."/>
            <person name="Andreopoulos B."/>
            <person name="Baker S."/>
            <person name="Barry K."/>
            <person name="Bills G."/>
            <person name="Bluhm B."/>
            <person name="Cannon C."/>
            <person name="Castanera R."/>
            <person name="Culley D."/>
            <person name="Daum C."/>
            <person name="Ezra D."/>
            <person name="Gonzalez J."/>
            <person name="Henrissat B."/>
            <person name="Kuo A."/>
            <person name="Liang C."/>
            <person name="Lipzen A."/>
            <person name="Lutzoni F."/>
            <person name="Magnuson J."/>
            <person name="Mondo S."/>
            <person name="Nolan M."/>
            <person name="Ohm R."/>
            <person name="Pangilinan J."/>
            <person name="Park H.-J."/>
            <person name="Ramirez L."/>
            <person name="Alfaro M."/>
            <person name="Sun H."/>
            <person name="Tritt A."/>
            <person name="Yoshinaga Y."/>
            <person name="Zwiers L.-H."/>
            <person name="Turgeon B."/>
            <person name="Goodwin S."/>
            <person name="Spatafora J."/>
            <person name="Crous P."/>
            <person name="Grigoriev I."/>
        </authorList>
    </citation>
    <scope>NUCLEOTIDE SEQUENCE</scope>
    <source>
        <strain evidence="3">CBS 627.86</strain>
    </source>
</reference>
<keyword evidence="2" id="KW-1133">Transmembrane helix</keyword>
<keyword evidence="1" id="KW-0560">Oxidoreductase</keyword>
<dbReference type="Pfam" id="PF00106">
    <property type="entry name" value="adh_short"/>
    <property type="match status" value="1"/>
</dbReference>
<dbReference type="InterPro" id="IPR036291">
    <property type="entry name" value="NAD(P)-bd_dom_sf"/>
</dbReference>
<keyword evidence="4" id="KW-1185">Reference proteome</keyword>
<dbReference type="Gene3D" id="3.40.50.720">
    <property type="entry name" value="NAD(P)-binding Rossmann-like Domain"/>
    <property type="match status" value="1"/>
</dbReference>
<keyword evidence="2" id="KW-0812">Transmembrane</keyword>
<evidence type="ECO:0000313" key="3">
    <source>
        <dbReference type="EMBL" id="KAF2120338.1"/>
    </source>
</evidence>
<dbReference type="SUPFAM" id="SSF51735">
    <property type="entry name" value="NAD(P)-binding Rossmann-fold domains"/>
    <property type="match status" value="1"/>
</dbReference>